<feature type="region of interest" description="Disordered" evidence="1">
    <location>
        <begin position="115"/>
        <end position="145"/>
    </location>
</feature>
<evidence type="ECO:0000256" key="1">
    <source>
        <dbReference type="SAM" id="MobiDB-lite"/>
    </source>
</evidence>
<sequence length="1367" mass="151839">MEKKLITTEYALLSSVRALDQGDVETIPERLERVWDIISEYNGGYFHATEEMLLRWLLKNMTGSTANAERLRRYPRAWDILRKVFVLIIPYSLAKSLADRRFTIILQQTLKEIAQPQQETAPTNDEESDVEMTDAPSPASPSVSFNLSTQKSVQGCLQTAEAVFEALRTLLARCDFNPVGREHPHFQFHRMGGHHIKSMFYTSSTEMMELMVPMLTLCDLAIKNTTPGPLKGQSWWLSTFGATWDLHQRGPRDAAEVATHLSLLGTRLLGKLTGVPQQISLTIEPLTQERWAKDLRRFLARNLILPGRAAFLNRKAEELVQVAVEISSISSSITFPVLFDLVSGHGGNTSIKDHESWAQSVFDHILKASKRVSPPSNGLAAIRSIMDMAVARNTVLTISSLRRVCKEYALRKNEDDWDLLLSIVKLNPDVFLLSDEGKELLDQILDKTQKSELLSEGDFEKGAKFVVLLADGYAQAREVPTLIKTWYKYLAPSNPKDKLQPLWAQEELAKTFARFLQSSLTSDQLAGLVGWLSVQKVHAAKIHILAAISRGISQEAYIDAVNMAVFDGVFAEKISKKDSPAVSACRWNVAEITLRRVTVEEAGKIWERVGSDLEKTLRNSPMQQEDTFAAFRCCVSMWLANYTGAKHEKEAAGLACSFVERLEKDSETIMEVEVDSAAGTVTKEAYIEWIFSGWPQLVALFVKKTGQVPKVILSAMKPSGAEDSSRIDIASKVSDLVCNVDSIFDNLQVADALLDAFISLIDTSIAGRGGRSTNVGIRSLLAIPFEALRSNHRGAAMKALVAHLPGESDKAEAIGVEYWRSVLALMVKLMGRPARYEGMSFKQLEAIGRCLLAIHKRSNRGSRDDLITDEVTRDLENFEELELLTTLTIRQMASGTLGDFEKTYLSEAISILRNLSWSSSDAIVSVVLLRAFVSEIEKHPHALKQLQESDLEIDSLINNDLLQGAATVVTSGKWRGKKLVSLLLALSALDGLDRAAVQKAVAEAVPSLLETSNTLIANDVSAGWKVRMFLANHFPQALGSPFKITMHPSTSNSDNSVEQEASVLNEYTNTVARAADEATKLLYLKELLLGENDGESRTEYLRIIGTLIRHLRGSKPSESTASFDLSQVHNALCRKLERTTSPAHFLLLAEAIESILVESPACMTQWNIDLTLSTVAVIGSHSSMQVIIAASPIAYAQLSNLVEVVIKRHRKRLDGHFHIFLGTLQALLRLLLARPYDASNGNITAPHPVWEKDARHFSRLLTLICEPINASVSRSNSNSKLESDKDRAKKYVGQYMYLVIMQYIKLQLECVVPHVVREALEKGVFSIVSITSRGGLKIMTDGMDQSGRAVFKELYAKYEKFGKWSGV</sequence>
<reference evidence="3" key="1">
    <citation type="journal article" date="2023" name="Mol. Phylogenet. Evol.">
        <title>Genome-scale phylogeny and comparative genomics of the fungal order Sordariales.</title>
        <authorList>
            <person name="Hensen N."/>
            <person name="Bonometti L."/>
            <person name="Westerberg I."/>
            <person name="Brannstrom I.O."/>
            <person name="Guillou S."/>
            <person name="Cros-Aarteil S."/>
            <person name="Calhoun S."/>
            <person name="Haridas S."/>
            <person name="Kuo A."/>
            <person name="Mondo S."/>
            <person name="Pangilinan J."/>
            <person name="Riley R."/>
            <person name="LaButti K."/>
            <person name="Andreopoulos B."/>
            <person name="Lipzen A."/>
            <person name="Chen C."/>
            <person name="Yan M."/>
            <person name="Daum C."/>
            <person name="Ng V."/>
            <person name="Clum A."/>
            <person name="Steindorff A."/>
            <person name="Ohm R.A."/>
            <person name="Martin F."/>
            <person name="Silar P."/>
            <person name="Natvig D.O."/>
            <person name="Lalanne C."/>
            <person name="Gautier V."/>
            <person name="Ament-Velasquez S.L."/>
            <person name="Kruys A."/>
            <person name="Hutchinson M.I."/>
            <person name="Powell A.J."/>
            <person name="Barry K."/>
            <person name="Miller A.N."/>
            <person name="Grigoriev I.V."/>
            <person name="Debuchy R."/>
            <person name="Gladieux P."/>
            <person name="Hiltunen Thoren M."/>
            <person name="Johannesson H."/>
        </authorList>
    </citation>
    <scope>NUCLEOTIDE SEQUENCE</scope>
    <source>
        <strain evidence="3">CBS 990.96</strain>
    </source>
</reference>
<dbReference type="Pfam" id="PF10441">
    <property type="entry name" value="Urb2"/>
    <property type="match status" value="1"/>
</dbReference>
<gene>
    <name evidence="3" type="ORF">QBC38DRAFT_389842</name>
</gene>
<keyword evidence="4" id="KW-1185">Reference proteome</keyword>
<name>A0AAN7BQV9_9PEZI</name>
<dbReference type="Proteomes" id="UP001301958">
    <property type="component" value="Unassembled WGS sequence"/>
</dbReference>
<dbReference type="InterPro" id="IPR052609">
    <property type="entry name" value="Ribosome_Biogenesis_Reg"/>
</dbReference>
<evidence type="ECO:0000313" key="3">
    <source>
        <dbReference type="EMBL" id="KAK4227893.1"/>
    </source>
</evidence>
<organism evidence="3 4">
    <name type="scientific">Podospora fimiseda</name>
    <dbReference type="NCBI Taxonomy" id="252190"/>
    <lineage>
        <taxon>Eukaryota</taxon>
        <taxon>Fungi</taxon>
        <taxon>Dikarya</taxon>
        <taxon>Ascomycota</taxon>
        <taxon>Pezizomycotina</taxon>
        <taxon>Sordariomycetes</taxon>
        <taxon>Sordariomycetidae</taxon>
        <taxon>Sordariales</taxon>
        <taxon>Podosporaceae</taxon>
        <taxon>Podospora</taxon>
    </lineage>
</organism>
<dbReference type="GO" id="GO:0042254">
    <property type="term" value="P:ribosome biogenesis"/>
    <property type="evidence" value="ECO:0007669"/>
    <property type="project" value="TreeGrafter"/>
</dbReference>
<dbReference type="PANTHER" id="PTHR15682">
    <property type="entry name" value="UNHEALTHY RIBOSOME BIOGENESIS PROTEIN 2 HOMOLOG"/>
    <property type="match status" value="1"/>
</dbReference>
<protein>
    <submittedName>
        <fullName evidence="3">Nucleolar pre-ribosomal-associated protein 2</fullName>
    </submittedName>
</protein>
<feature type="domain" description="Nucleolar 27S pre-rRNA processing Urb2/Npa2 C-terminal" evidence="2">
    <location>
        <begin position="1148"/>
        <end position="1366"/>
    </location>
</feature>
<evidence type="ECO:0000313" key="4">
    <source>
        <dbReference type="Proteomes" id="UP001301958"/>
    </source>
</evidence>
<reference evidence="3" key="2">
    <citation type="submission" date="2023-05" db="EMBL/GenBank/DDBJ databases">
        <authorList>
            <consortium name="Lawrence Berkeley National Laboratory"/>
            <person name="Steindorff A."/>
            <person name="Hensen N."/>
            <person name="Bonometti L."/>
            <person name="Westerberg I."/>
            <person name="Brannstrom I.O."/>
            <person name="Guillou S."/>
            <person name="Cros-Aarteil S."/>
            <person name="Calhoun S."/>
            <person name="Haridas S."/>
            <person name="Kuo A."/>
            <person name="Mondo S."/>
            <person name="Pangilinan J."/>
            <person name="Riley R."/>
            <person name="Labutti K."/>
            <person name="Andreopoulos B."/>
            <person name="Lipzen A."/>
            <person name="Chen C."/>
            <person name="Yanf M."/>
            <person name="Daum C."/>
            <person name="Ng V."/>
            <person name="Clum A."/>
            <person name="Ohm R."/>
            <person name="Martin F."/>
            <person name="Silar P."/>
            <person name="Natvig D."/>
            <person name="Lalanne C."/>
            <person name="Gautier V."/>
            <person name="Ament-Velasquez S.L."/>
            <person name="Kruys A."/>
            <person name="Hutchinson M.I."/>
            <person name="Powell A.J."/>
            <person name="Barry K."/>
            <person name="Miller A.N."/>
            <person name="Grigoriev I.V."/>
            <person name="Debuchy R."/>
            <person name="Gladieux P."/>
            <person name="Thoren M.H."/>
            <person name="Johannesson H."/>
        </authorList>
    </citation>
    <scope>NUCLEOTIDE SEQUENCE</scope>
    <source>
        <strain evidence="3">CBS 990.96</strain>
    </source>
</reference>
<dbReference type="PANTHER" id="PTHR15682:SF2">
    <property type="entry name" value="UNHEALTHY RIBOSOME BIOGENESIS PROTEIN 2 HOMOLOG"/>
    <property type="match status" value="1"/>
</dbReference>
<evidence type="ECO:0000259" key="2">
    <source>
        <dbReference type="Pfam" id="PF10441"/>
    </source>
</evidence>
<dbReference type="GO" id="GO:0005730">
    <property type="term" value="C:nucleolus"/>
    <property type="evidence" value="ECO:0007669"/>
    <property type="project" value="TreeGrafter"/>
</dbReference>
<comment type="caution">
    <text evidence="3">The sequence shown here is derived from an EMBL/GenBank/DDBJ whole genome shotgun (WGS) entry which is preliminary data.</text>
</comment>
<accession>A0AAN7BQV9</accession>
<proteinExistence type="predicted"/>
<dbReference type="EMBL" id="MU865325">
    <property type="protein sequence ID" value="KAK4227893.1"/>
    <property type="molecule type" value="Genomic_DNA"/>
</dbReference>
<dbReference type="InterPro" id="IPR018849">
    <property type="entry name" value="Urb2/Npa2_C"/>
</dbReference>